<reference evidence="2 3" key="1">
    <citation type="submission" date="2018-06" db="EMBL/GenBank/DDBJ databases">
        <title>Complete Genomes of Monosporascus.</title>
        <authorList>
            <person name="Robinson A.J."/>
            <person name="Natvig D.O."/>
        </authorList>
    </citation>
    <scope>NUCLEOTIDE SEQUENCE [LARGE SCALE GENOMIC DNA]</scope>
    <source>
        <strain evidence="2 3">CBS 609.92</strain>
    </source>
</reference>
<name>A0ABY0HHQ3_9PEZI</name>
<dbReference type="Proteomes" id="UP000294003">
    <property type="component" value="Unassembled WGS sequence"/>
</dbReference>
<dbReference type="Pfam" id="PF00657">
    <property type="entry name" value="Lipase_GDSL"/>
    <property type="match status" value="1"/>
</dbReference>
<evidence type="ECO:0008006" key="4">
    <source>
        <dbReference type="Google" id="ProtNLM"/>
    </source>
</evidence>
<dbReference type="EMBL" id="QJNS01000016">
    <property type="protein sequence ID" value="RYO93726.1"/>
    <property type="molecule type" value="Genomic_DNA"/>
</dbReference>
<feature type="signal peptide" evidence="1">
    <location>
        <begin position="1"/>
        <end position="23"/>
    </location>
</feature>
<keyword evidence="3" id="KW-1185">Reference proteome</keyword>
<evidence type="ECO:0000256" key="1">
    <source>
        <dbReference type="SAM" id="SignalP"/>
    </source>
</evidence>
<comment type="caution">
    <text evidence="2">The sequence shown here is derived from an EMBL/GenBank/DDBJ whole genome shotgun (WGS) entry which is preliminary data.</text>
</comment>
<evidence type="ECO:0000313" key="2">
    <source>
        <dbReference type="EMBL" id="RYO93726.1"/>
    </source>
</evidence>
<dbReference type="SUPFAM" id="SSF52266">
    <property type="entry name" value="SGNH hydrolase"/>
    <property type="match status" value="1"/>
</dbReference>
<gene>
    <name evidence="2" type="ORF">DL762_000931</name>
</gene>
<dbReference type="InterPro" id="IPR036514">
    <property type="entry name" value="SGNH_hydro_sf"/>
</dbReference>
<dbReference type="CDD" id="cd01846">
    <property type="entry name" value="fatty_acyltransferase_like"/>
    <property type="match status" value="1"/>
</dbReference>
<evidence type="ECO:0000313" key="3">
    <source>
        <dbReference type="Proteomes" id="UP000294003"/>
    </source>
</evidence>
<proteinExistence type="predicted"/>
<organism evidence="2 3">
    <name type="scientific">Monosporascus cannonballus</name>
    <dbReference type="NCBI Taxonomy" id="155416"/>
    <lineage>
        <taxon>Eukaryota</taxon>
        <taxon>Fungi</taxon>
        <taxon>Dikarya</taxon>
        <taxon>Ascomycota</taxon>
        <taxon>Pezizomycotina</taxon>
        <taxon>Sordariomycetes</taxon>
        <taxon>Xylariomycetidae</taxon>
        <taxon>Xylariales</taxon>
        <taxon>Xylariales incertae sedis</taxon>
        <taxon>Monosporascus</taxon>
    </lineage>
</organism>
<keyword evidence="1" id="KW-0732">Signal</keyword>
<feature type="chain" id="PRO_5045738355" description="SGNH hydrolase-type esterase domain-containing protein" evidence="1">
    <location>
        <begin position="24"/>
        <end position="273"/>
    </location>
</feature>
<dbReference type="Gene3D" id="3.40.50.1110">
    <property type="entry name" value="SGNH hydrolase"/>
    <property type="match status" value="1"/>
</dbReference>
<dbReference type="InterPro" id="IPR001087">
    <property type="entry name" value="GDSL"/>
</dbReference>
<accession>A0ABY0HHQ3</accession>
<protein>
    <recommendedName>
        <fullName evidence="4">SGNH hydrolase-type esterase domain-containing protein</fullName>
    </recommendedName>
</protein>
<sequence length="273" mass="29913">MQSLRRALLPLAVAFSFISPSTAQAGTKYFMVFGDSYSTTGSWFPGDKPSARNPIGNPSMPGQTTSGGLNWVGQVTSKLNNSLILTYDFAVTGATTDKELVDTYASDCFDDQVGTFHSNLARKPSYAPWTPKNTLAAVWIGINDVGENFWDRKPAPIGIILDRYFELLQTLYDDGIRNLVLLTIPHIVTYNSDISRRLAAFKSANRGVTAQVFDTAPYFEVAMNNPKAYGARDATCVNSDGVSCLWHDNYHPGLAIHKLVAQGFVKTLTGSFF</sequence>